<dbReference type="PANTHER" id="PTHR33269:SF17">
    <property type="entry name" value="NADH-UBIQUINONE OXIDOREDUCTASE CHAIN 6"/>
    <property type="match status" value="1"/>
</dbReference>
<dbReference type="SUPFAM" id="SSF103473">
    <property type="entry name" value="MFS general substrate transporter"/>
    <property type="match status" value="1"/>
</dbReference>
<comment type="catalytic activity">
    <reaction evidence="2">
        <text>a quinone + NADH + 5 H(+)(in) = a quinol + NAD(+) + 4 H(+)(out)</text>
        <dbReference type="Rhea" id="RHEA:57888"/>
        <dbReference type="ChEBI" id="CHEBI:15378"/>
        <dbReference type="ChEBI" id="CHEBI:24646"/>
        <dbReference type="ChEBI" id="CHEBI:57540"/>
        <dbReference type="ChEBI" id="CHEBI:57945"/>
        <dbReference type="ChEBI" id="CHEBI:132124"/>
    </reaction>
</comment>
<organism evidence="3 4">
    <name type="scientific">Fredinandcohnia quinoae</name>
    <dbReference type="NCBI Taxonomy" id="2918902"/>
    <lineage>
        <taxon>Bacteria</taxon>
        <taxon>Bacillati</taxon>
        <taxon>Bacillota</taxon>
        <taxon>Bacilli</taxon>
        <taxon>Bacillales</taxon>
        <taxon>Bacillaceae</taxon>
        <taxon>Fredinandcohnia</taxon>
    </lineage>
</organism>
<dbReference type="NCBIfam" id="NF005168">
    <property type="entry name" value="PRK06638.2-3"/>
    <property type="match status" value="1"/>
</dbReference>
<dbReference type="GO" id="GO:0048038">
    <property type="term" value="F:quinone binding"/>
    <property type="evidence" value="ECO:0007669"/>
    <property type="project" value="UniProtKB-UniRule"/>
</dbReference>
<proteinExistence type="inferred from homology"/>
<keyword evidence="2" id="KW-0520">NAD</keyword>
<name>A0AAW5DYJ4_9BACI</name>
<sequence>MSLTGEFLAFLVLALSAIGGGILMLNLQKVVHMVVALVFTFISIAGLYVLLHAEFLAAVQVLIYSGAITILMLFGIMLTNHNATNEKKISMGRNIIILLGIIGFGLAIYFGIYDLELGEQATDLHVDNTEKIGLALYSKFVIPFELMSVVLLVALVGAIVLAKKDKEEEANEE</sequence>
<feature type="transmembrane region" description="Helical" evidence="2">
    <location>
        <begin position="91"/>
        <end position="112"/>
    </location>
</feature>
<keyword evidence="2" id="KW-0874">Quinone</keyword>
<reference evidence="3" key="1">
    <citation type="submission" date="2022-02" db="EMBL/GenBank/DDBJ databases">
        <title>Fredinandcohnia quinoae sp. nov. isolated from Chenopodium quinoa seeds.</title>
        <authorList>
            <person name="Saati-Santamaria Z."/>
            <person name="Flores-Felix J.D."/>
            <person name="Igual J.M."/>
            <person name="Velazquez E."/>
            <person name="Garcia-Fraile P."/>
            <person name="Martinez-Molina E."/>
        </authorList>
    </citation>
    <scope>NUCLEOTIDE SEQUENCE</scope>
    <source>
        <strain evidence="3">SECRCQ15</strain>
    </source>
</reference>
<accession>A0AAW5DYJ4</accession>
<evidence type="ECO:0000313" key="4">
    <source>
        <dbReference type="Proteomes" id="UP001431131"/>
    </source>
</evidence>
<comment type="subcellular location">
    <subcellularLocation>
        <location evidence="2">Cell membrane</location>
        <topology evidence="2">Multi-pass membrane protein</topology>
    </subcellularLocation>
</comment>
<keyword evidence="3" id="KW-0560">Oxidoreductase</keyword>
<comment type="function">
    <text evidence="2">NDH-1 shuttles electrons from NADH, via FMN and iron-sulfur (Fe-S) centers, to quinones in the respiratory chain. Couples the redox reaction to proton translocation (for every two electrons transferred, four hydrogen ions are translocated across the cytoplasmic membrane), and thus conserves the redox energy in a proton gradient.</text>
</comment>
<keyword evidence="2" id="KW-0472">Membrane</keyword>
<dbReference type="GO" id="GO:0005886">
    <property type="term" value="C:plasma membrane"/>
    <property type="evidence" value="ECO:0007669"/>
    <property type="project" value="UniProtKB-SubCell"/>
</dbReference>
<keyword evidence="2" id="KW-1003">Cell membrane</keyword>
<dbReference type="InterPro" id="IPR036259">
    <property type="entry name" value="MFS_trans_sf"/>
</dbReference>
<gene>
    <name evidence="3" type="ORF">MJG50_07420</name>
</gene>
<keyword evidence="4" id="KW-1185">Reference proteome</keyword>
<keyword evidence="2" id="KW-1133">Transmembrane helix</keyword>
<feature type="transmembrane region" description="Helical" evidence="2">
    <location>
        <begin position="140"/>
        <end position="162"/>
    </location>
</feature>
<dbReference type="GO" id="GO:0016491">
    <property type="term" value="F:oxidoreductase activity"/>
    <property type="evidence" value="ECO:0007669"/>
    <property type="project" value="UniProtKB-KW"/>
</dbReference>
<dbReference type="PANTHER" id="PTHR33269">
    <property type="entry name" value="NADH-UBIQUINONE OXIDOREDUCTASE CHAIN 6"/>
    <property type="match status" value="1"/>
</dbReference>
<dbReference type="Pfam" id="PF00499">
    <property type="entry name" value="Oxidored_q3"/>
    <property type="match status" value="1"/>
</dbReference>
<dbReference type="EMBL" id="JAKTTI010000008">
    <property type="protein sequence ID" value="MCH1625153.1"/>
    <property type="molecule type" value="Genomic_DNA"/>
</dbReference>
<dbReference type="InterPro" id="IPR042106">
    <property type="entry name" value="Nuo/plastoQ_OxRdtase_6_NuoJ"/>
</dbReference>
<dbReference type="GO" id="GO:0008137">
    <property type="term" value="F:NADH dehydrogenase (ubiquinone) activity"/>
    <property type="evidence" value="ECO:0007669"/>
    <property type="project" value="UniProtKB-UniRule"/>
</dbReference>
<keyword evidence="2" id="KW-0812">Transmembrane</keyword>
<comment type="similarity">
    <text evidence="1 2">Belongs to the complex I subunit 6 family.</text>
</comment>
<dbReference type="AlphaFoldDB" id="A0AAW5DYJ4"/>
<evidence type="ECO:0000256" key="1">
    <source>
        <dbReference type="ARBA" id="ARBA00005698"/>
    </source>
</evidence>
<feature type="transmembrane region" description="Helical" evidence="2">
    <location>
        <begin position="30"/>
        <end position="51"/>
    </location>
</feature>
<dbReference type="EC" id="7.1.1.-" evidence="2"/>
<feature type="transmembrane region" description="Helical" evidence="2">
    <location>
        <begin position="6"/>
        <end position="25"/>
    </location>
</feature>
<dbReference type="Gene3D" id="1.20.120.1200">
    <property type="entry name" value="NADH-ubiquinone/plastoquinone oxidoreductase chain 6, subunit NuoJ"/>
    <property type="match status" value="1"/>
</dbReference>
<dbReference type="Proteomes" id="UP001431131">
    <property type="component" value="Unassembled WGS sequence"/>
</dbReference>
<feature type="transmembrane region" description="Helical" evidence="2">
    <location>
        <begin position="57"/>
        <end position="79"/>
    </location>
</feature>
<protein>
    <recommendedName>
        <fullName evidence="2">NADH-quinone oxidoreductase subunit J</fullName>
        <ecNumber evidence="2">7.1.1.-</ecNumber>
    </recommendedName>
</protein>
<evidence type="ECO:0000256" key="2">
    <source>
        <dbReference type="RuleBase" id="RU004429"/>
    </source>
</evidence>
<dbReference type="InterPro" id="IPR001457">
    <property type="entry name" value="NADH_UbQ/plastoQ_OxRdtase_su6"/>
</dbReference>
<comment type="caution">
    <text evidence="3">The sequence shown here is derived from an EMBL/GenBank/DDBJ whole genome shotgun (WGS) entry which is preliminary data.</text>
</comment>
<evidence type="ECO:0000313" key="3">
    <source>
        <dbReference type="EMBL" id="MCH1625153.1"/>
    </source>
</evidence>